<dbReference type="CDD" id="cd10527">
    <property type="entry name" value="SET_LSMT"/>
    <property type="match status" value="1"/>
</dbReference>
<dbReference type="GeneID" id="24097945"/>
<dbReference type="GO" id="GO:0016279">
    <property type="term" value="F:protein-lysine N-methyltransferase activity"/>
    <property type="evidence" value="ECO:0007669"/>
    <property type="project" value="TreeGrafter"/>
</dbReference>
<reference evidence="1 2" key="1">
    <citation type="journal article" date="2012" name="Appl. Environ. Microbiol.">
        <title>Short-read sequencing for genomic analysis of the brown rot fungus Fibroporia radiculosa.</title>
        <authorList>
            <person name="Tang J.D."/>
            <person name="Perkins A.D."/>
            <person name="Sonstegard T.S."/>
            <person name="Schroeder S.G."/>
            <person name="Burgess S.C."/>
            <person name="Diehl S.V."/>
        </authorList>
    </citation>
    <scope>NUCLEOTIDE SEQUENCE [LARGE SCALE GENOMIC DNA]</scope>
    <source>
        <strain evidence="1 2">TFFH 294</strain>
    </source>
</reference>
<dbReference type="FunCoup" id="J4H3C5">
    <property type="interactions" value="157"/>
</dbReference>
<evidence type="ECO:0008006" key="3">
    <source>
        <dbReference type="Google" id="ProtNLM"/>
    </source>
</evidence>
<sequence>MRSSGSKSSSESYFVLHQQDGDRLGILLDWACANDIAIHPGIHLEAYFEPDTRPGIAVFSHDDIPSDTTLMTIPRSALLSVRSCTIAQHIPPISGLDDDEMSAKLSLALALFSELVRGRDSRWFGYLQALPKTVPLALFWGTRDVFPDDDSREASEWIVGTEVEKEVRSRYYLDQIATYYETVASPVLSKLEIPVTPEYFLHAYALVSSRALRADAYHGLCMVPIADAFNHASVMNSHARFEVISHVCPTCGSQNDCSHGSRRPPESQLSAYLQKNDACAVIGAFEANSQEILMCYGLAKSNASLLVHHGFALEFNEDNTISWDASELKDDLLAIQASGQKRDATNTIMSGISLDSFLRLVEATSDRLEHSGYDYSVLYKGNFLCSDDHRRRGSKLRIDSSGRMTTHMWMFVNLWLVLPGYITSGVDINDAIKNRTKSFIDTLTMACRNIMEILLRISLVKKPDLDSSTASWEVAINYETMGNDVEAERELTFQMLRIVNEVFARRLSRIGKYPDMSSDDIWRICANLPHNRHKARMAIAEAISERDLIERCLSTWQAIEDVARKIAHIHA</sequence>
<accession>J4H3C5</accession>
<dbReference type="SUPFAM" id="SSF82199">
    <property type="entry name" value="SET domain"/>
    <property type="match status" value="1"/>
</dbReference>
<gene>
    <name evidence="1" type="ORF">FIBRA_05151</name>
</gene>
<dbReference type="EMBL" id="HE797097">
    <property type="protein sequence ID" value="CCM03034.1"/>
    <property type="molecule type" value="Genomic_DNA"/>
</dbReference>
<dbReference type="InParanoid" id="J4H3C5"/>
<proteinExistence type="predicted"/>
<dbReference type="PANTHER" id="PTHR13271:SF34">
    <property type="entry name" value="N-LYSINE METHYLTRANSFERASE SETD6"/>
    <property type="match status" value="1"/>
</dbReference>
<dbReference type="Proteomes" id="UP000006352">
    <property type="component" value="Unassembled WGS sequence"/>
</dbReference>
<dbReference type="STRING" id="599839.J4H3C5"/>
<protein>
    <recommendedName>
        <fullName evidence="3">SET domain-containing protein</fullName>
    </recommendedName>
</protein>
<dbReference type="Gene3D" id="3.90.1410.10">
    <property type="entry name" value="set domain protein methyltransferase, domain 1"/>
    <property type="match status" value="1"/>
</dbReference>
<evidence type="ECO:0000313" key="1">
    <source>
        <dbReference type="EMBL" id="CCM03034.1"/>
    </source>
</evidence>
<dbReference type="InterPro" id="IPR046341">
    <property type="entry name" value="SET_dom_sf"/>
</dbReference>
<evidence type="ECO:0000313" key="2">
    <source>
        <dbReference type="Proteomes" id="UP000006352"/>
    </source>
</evidence>
<keyword evidence="2" id="KW-1185">Reference proteome</keyword>
<dbReference type="OrthoDB" id="441812at2759"/>
<dbReference type="PANTHER" id="PTHR13271">
    <property type="entry name" value="UNCHARACTERIZED PUTATIVE METHYLTRANSFERASE"/>
    <property type="match status" value="1"/>
</dbReference>
<dbReference type="RefSeq" id="XP_012182317.1">
    <property type="nucleotide sequence ID" value="XM_012326927.1"/>
</dbReference>
<dbReference type="InterPro" id="IPR050600">
    <property type="entry name" value="SETD3_SETD6_MTase"/>
</dbReference>
<organism evidence="1 2">
    <name type="scientific">Fibroporia radiculosa</name>
    <dbReference type="NCBI Taxonomy" id="599839"/>
    <lineage>
        <taxon>Eukaryota</taxon>
        <taxon>Fungi</taxon>
        <taxon>Dikarya</taxon>
        <taxon>Basidiomycota</taxon>
        <taxon>Agaricomycotina</taxon>
        <taxon>Agaricomycetes</taxon>
        <taxon>Polyporales</taxon>
        <taxon>Fibroporiaceae</taxon>
        <taxon>Fibroporia</taxon>
    </lineage>
</organism>
<dbReference type="GO" id="GO:0005634">
    <property type="term" value="C:nucleus"/>
    <property type="evidence" value="ECO:0007669"/>
    <property type="project" value="TreeGrafter"/>
</dbReference>
<name>J4H3C5_9APHY</name>
<dbReference type="AlphaFoldDB" id="J4H3C5"/>
<dbReference type="HOGENOM" id="CLU_023001_0_0_1"/>